<comment type="caution">
    <text evidence="2">The sequence shown here is derived from an EMBL/GenBank/DDBJ whole genome shotgun (WGS) entry which is preliminary data.</text>
</comment>
<dbReference type="InterPro" id="IPR035892">
    <property type="entry name" value="C2_domain_sf"/>
</dbReference>
<evidence type="ECO:0000259" key="1">
    <source>
        <dbReference type="Pfam" id="PF02889"/>
    </source>
</evidence>
<proteinExistence type="predicted"/>
<dbReference type="Pfam" id="PF02889">
    <property type="entry name" value="Sec63"/>
    <property type="match status" value="1"/>
</dbReference>
<gene>
    <name evidence="2" type="ORF">FCALED_LOCUS15053</name>
</gene>
<dbReference type="Gene3D" id="2.60.40.150">
    <property type="entry name" value="C2 domain"/>
    <property type="match status" value="1"/>
</dbReference>
<sequence length="140" mass="16481">QSSEFADLKSREEEAKELERLKKDACPCQFKVTSRIVRALFEIALSRNWAQVSSILLDLCKEDMRDMSSAELRQLIRQNNMGTYISKCVDMFPMLKLEAQVAPIAQPRWIFVEDSENVELHHSEYFILNRKQLDENQYTY</sequence>
<dbReference type="AlphaFoldDB" id="A0A9N9NH95"/>
<protein>
    <submittedName>
        <fullName evidence="2">10375_t:CDS:1</fullName>
    </submittedName>
</protein>
<dbReference type="OrthoDB" id="5575at2759"/>
<dbReference type="SUPFAM" id="SSF158702">
    <property type="entry name" value="Sec63 N-terminal domain-like"/>
    <property type="match status" value="1"/>
</dbReference>
<reference evidence="2" key="1">
    <citation type="submission" date="2021-06" db="EMBL/GenBank/DDBJ databases">
        <authorList>
            <person name="Kallberg Y."/>
            <person name="Tangrot J."/>
            <person name="Rosling A."/>
        </authorList>
    </citation>
    <scope>NUCLEOTIDE SEQUENCE</scope>
    <source>
        <strain evidence="2">UK204</strain>
    </source>
</reference>
<dbReference type="InterPro" id="IPR004179">
    <property type="entry name" value="Sec63-dom"/>
</dbReference>
<dbReference type="EMBL" id="CAJVPQ010012554">
    <property type="protein sequence ID" value="CAG8732128.1"/>
    <property type="molecule type" value="Genomic_DNA"/>
</dbReference>
<evidence type="ECO:0000313" key="2">
    <source>
        <dbReference type="EMBL" id="CAG8732128.1"/>
    </source>
</evidence>
<dbReference type="Proteomes" id="UP000789570">
    <property type="component" value="Unassembled WGS sequence"/>
</dbReference>
<keyword evidence="3" id="KW-1185">Reference proteome</keyword>
<accession>A0A9N9NH95</accession>
<name>A0A9N9NH95_9GLOM</name>
<evidence type="ECO:0000313" key="3">
    <source>
        <dbReference type="Proteomes" id="UP000789570"/>
    </source>
</evidence>
<organism evidence="2 3">
    <name type="scientific">Funneliformis caledonium</name>
    <dbReference type="NCBI Taxonomy" id="1117310"/>
    <lineage>
        <taxon>Eukaryota</taxon>
        <taxon>Fungi</taxon>
        <taxon>Fungi incertae sedis</taxon>
        <taxon>Mucoromycota</taxon>
        <taxon>Glomeromycotina</taxon>
        <taxon>Glomeromycetes</taxon>
        <taxon>Glomerales</taxon>
        <taxon>Glomeraceae</taxon>
        <taxon>Funneliformis</taxon>
    </lineage>
</organism>
<feature type="domain" description="SEC63" evidence="1">
    <location>
        <begin position="33"/>
        <end position="135"/>
    </location>
</feature>
<feature type="non-terminal residue" evidence="2">
    <location>
        <position position="140"/>
    </location>
</feature>